<dbReference type="InterPro" id="IPR027268">
    <property type="entry name" value="Peptidase_M4/M1_CTD_sf"/>
</dbReference>
<dbReference type="InterPro" id="IPR014782">
    <property type="entry name" value="Peptidase_M1_dom"/>
</dbReference>
<feature type="region of interest" description="Disordered" evidence="11">
    <location>
        <begin position="1"/>
        <end position="21"/>
    </location>
</feature>
<dbReference type="Pfam" id="PF01433">
    <property type="entry name" value="Peptidase_M1"/>
    <property type="match status" value="1"/>
</dbReference>
<protein>
    <recommendedName>
        <fullName evidence="18">Aminopeptidase</fullName>
    </recommendedName>
</protein>
<dbReference type="PANTHER" id="PTHR11533:SF294">
    <property type="entry name" value="THYROTROPIN-RELEASING HORMONE-DEGRADING ECTOENZYME"/>
    <property type="match status" value="1"/>
</dbReference>
<keyword evidence="10" id="KW-0449">Lipoprotein</keyword>
<feature type="region of interest" description="Disordered" evidence="11">
    <location>
        <begin position="72"/>
        <end position="103"/>
    </location>
</feature>
<keyword evidence="4" id="KW-0336">GPI-anchor</keyword>
<feature type="compositionally biased region" description="Polar residues" evidence="11">
    <location>
        <begin position="72"/>
        <end position="99"/>
    </location>
</feature>
<dbReference type="PANTHER" id="PTHR11533">
    <property type="entry name" value="PROTEASE M1 ZINC METALLOPROTEASE"/>
    <property type="match status" value="1"/>
</dbReference>
<comment type="similarity">
    <text evidence="3">Belongs to the peptidase M1 family.</text>
</comment>
<keyword evidence="17" id="KW-1185">Reference proteome</keyword>
<reference evidence="16" key="1">
    <citation type="submission" date="2025-05" db="UniProtKB">
        <authorList>
            <consortium name="EnsemblMetazoa"/>
        </authorList>
    </citation>
    <scope>IDENTIFICATION</scope>
</reference>
<feature type="domain" description="Peptidase M1 membrane alanine aminopeptidase" evidence="13">
    <location>
        <begin position="350"/>
        <end position="576"/>
    </location>
</feature>
<keyword evidence="12" id="KW-1133">Transmembrane helix</keyword>
<dbReference type="SUPFAM" id="SSF63737">
    <property type="entry name" value="Leukotriene A4 hydrolase N-terminal domain"/>
    <property type="match status" value="1"/>
</dbReference>
<keyword evidence="8" id="KW-0862">Zinc</keyword>
<dbReference type="InterPro" id="IPR050344">
    <property type="entry name" value="Peptidase_M1_aminopeptidases"/>
</dbReference>
<evidence type="ECO:0000256" key="3">
    <source>
        <dbReference type="ARBA" id="ARBA00010136"/>
    </source>
</evidence>
<keyword evidence="7" id="KW-0378">Hydrolase</keyword>
<dbReference type="InterPro" id="IPR024571">
    <property type="entry name" value="ERAP1-like_C_dom"/>
</dbReference>
<proteinExistence type="inferred from homology"/>
<keyword evidence="5" id="KW-0645">Protease</keyword>
<evidence type="ECO:0000313" key="16">
    <source>
        <dbReference type="EnsemblMetazoa" id="XP_050507048.1"/>
    </source>
</evidence>
<evidence type="ECO:0000256" key="9">
    <source>
        <dbReference type="ARBA" id="ARBA00023049"/>
    </source>
</evidence>
<evidence type="ECO:0000313" key="17">
    <source>
        <dbReference type="Proteomes" id="UP001652700"/>
    </source>
</evidence>
<evidence type="ECO:0000256" key="12">
    <source>
        <dbReference type="SAM" id="Phobius"/>
    </source>
</evidence>
<evidence type="ECO:0000256" key="1">
    <source>
        <dbReference type="ARBA" id="ARBA00001947"/>
    </source>
</evidence>
<keyword evidence="9" id="KW-0482">Metalloprotease</keyword>
<feature type="domain" description="ERAP1-like C-terminal" evidence="14">
    <location>
        <begin position="654"/>
        <end position="984"/>
    </location>
</feature>
<dbReference type="Gene3D" id="2.60.40.1910">
    <property type="match status" value="1"/>
</dbReference>
<dbReference type="EnsemblMetazoa" id="XM_050651091.1">
    <property type="protein sequence ID" value="XP_050507048.1"/>
    <property type="gene ID" value="LOC126884830"/>
</dbReference>
<evidence type="ECO:0000256" key="10">
    <source>
        <dbReference type="ARBA" id="ARBA00023288"/>
    </source>
</evidence>
<dbReference type="GeneID" id="126884830"/>
<accession>A0ABM5KA31</accession>
<dbReference type="InterPro" id="IPR034016">
    <property type="entry name" value="M1_APN-typ"/>
</dbReference>
<dbReference type="Gene3D" id="1.25.50.20">
    <property type="match status" value="1"/>
</dbReference>
<keyword evidence="12" id="KW-0812">Transmembrane</keyword>
<feature type="domain" description="Aminopeptidase N-like N-terminal" evidence="15">
    <location>
        <begin position="127"/>
        <end position="318"/>
    </location>
</feature>
<evidence type="ECO:0008006" key="18">
    <source>
        <dbReference type="Google" id="ProtNLM"/>
    </source>
</evidence>
<evidence type="ECO:0000259" key="15">
    <source>
        <dbReference type="Pfam" id="PF17900"/>
    </source>
</evidence>
<dbReference type="Proteomes" id="UP001652700">
    <property type="component" value="Unplaced"/>
</dbReference>
<dbReference type="RefSeq" id="XP_050507048.1">
    <property type="nucleotide sequence ID" value="XM_050651091.1"/>
</dbReference>
<keyword evidence="6" id="KW-0479">Metal-binding</keyword>
<evidence type="ECO:0000256" key="7">
    <source>
        <dbReference type="ARBA" id="ARBA00022801"/>
    </source>
</evidence>
<sequence>MVGYYNNQGVPTSADLENNSNQKKYTVNQNGKQGVVIPRSLCALMAIGALLLAILVGLIVFFLVPRDCHATKSPQALTHQPPQSASVLNINSRGSSSNNDDTKAETTIAPIVTKVEVEQRLPRSIEPTHYRLRILPHFQNSTSEGSVTMTLNVLEDTNEIIFNSRSILIDEHSVSIRSTKPDSSLLEIKEQLYYEKEKYKIVLKEHLRKNEEYQLDLNFNGKLSGHLQGFYRIKYYDEYHRQRLIASTQFSPVDARSAFPCFDEPSFKANFQITIGRPADMLSLSNMPLAQKTPFSTNNSELWSWDEYPETPKMSTYLVAFMVMDFIKGAGDDPRMTFWARPQIAGNSAYAAQIGPKILSFYENYFGIKFPLSKIDIVAVPEFGFSAMENWGLITFREDVLLYDQQSSTNEDKRTTATILAHELAHQWFGNLVTPVFWNDLWLKEGFSNFLVYSGVNYAEPKWMFAEEFMLSENLDAMSEDALQTSRPISFDNIQNTVQIRQLFDPITYRKGAAIVNMISNFLGEETFKTGLTNFLTKYSYKNADRNDLFASLTEEAHNRQILLPNETVKIIMDTWTERAGYPVIYAYADYEQNTLSLSQKRFLYRMRDEKSSYWVPLSFTTNVKPNYTDTFPKFWLKGEYETVQNVNLADIKWYLLNLNQTGYFIVNYDERNWMSLVEAIMEVPTSIRAQLISDSMDLARANIISYDIPLRMIAKMAIRDNNIMFVPTAIAFEKLKYLSDILSSTPAFGFFEHYPKLYDNDIDRKSFHQTIFKESYKKVALEDPFDDYRTRRIRTTVLNWSCRSSETRCAHLSKIQFRQWMVGAKRVEPNLQQIVYCTALREGGQIEWDFAYKKYIEITSPTEKSTLLDALGCTRHTWLLSRYVDKILNDPSIRIQDADRVFQSVANNKFGTQIAFDFLRTNWVALLKHHGDGFNVIAKMVKALGPQMNTEFQLSELIRFRDSIHSNSSSASEAIASTIETVRGNVEWMQKNYHQVEQWLRKNKNNFDTL</sequence>
<dbReference type="InterPro" id="IPR042097">
    <property type="entry name" value="Aminopeptidase_N-like_N_sf"/>
</dbReference>
<evidence type="ECO:0000256" key="5">
    <source>
        <dbReference type="ARBA" id="ARBA00022670"/>
    </source>
</evidence>
<dbReference type="PRINTS" id="PR00756">
    <property type="entry name" value="ALADIPTASE"/>
</dbReference>
<dbReference type="Gene3D" id="1.10.390.10">
    <property type="entry name" value="Neutral Protease Domain 2"/>
    <property type="match status" value="1"/>
</dbReference>
<evidence type="ECO:0000256" key="2">
    <source>
        <dbReference type="ARBA" id="ARBA00004609"/>
    </source>
</evidence>
<dbReference type="Pfam" id="PF11838">
    <property type="entry name" value="ERAP1_C"/>
    <property type="match status" value="1"/>
</dbReference>
<comment type="cofactor">
    <cofactor evidence="1">
        <name>Zn(2+)</name>
        <dbReference type="ChEBI" id="CHEBI:29105"/>
    </cofactor>
</comment>
<evidence type="ECO:0000256" key="4">
    <source>
        <dbReference type="ARBA" id="ARBA00022622"/>
    </source>
</evidence>
<evidence type="ECO:0000256" key="8">
    <source>
        <dbReference type="ARBA" id="ARBA00022833"/>
    </source>
</evidence>
<evidence type="ECO:0000256" key="11">
    <source>
        <dbReference type="SAM" id="MobiDB-lite"/>
    </source>
</evidence>
<comment type="subcellular location">
    <subcellularLocation>
        <location evidence="2">Cell membrane</location>
        <topology evidence="2">Lipid-anchor</topology>
        <topology evidence="2">GPI-anchor</topology>
    </subcellularLocation>
</comment>
<dbReference type="InterPro" id="IPR045357">
    <property type="entry name" value="Aminopeptidase_N-like_N"/>
</dbReference>
<name>A0ABM5KA31_DIAVI</name>
<evidence type="ECO:0000259" key="13">
    <source>
        <dbReference type="Pfam" id="PF01433"/>
    </source>
</evidence>
<dbReference type="Gene3D" id="2.60.40.1730">
    <property type="entry name" value="tricorn interacting facor f3 domain"/>
    <property type="match status" value="1"/>
</dbReference>
<evidence type="ECO:0000256" key="6">
    <source>
        <dbReference type="ARBA" id="ARBA00022723"/>
    </source>
</evidence>
<dbReference type="SUPFAM" id="SSF55486">
    <property type="entry name" value="Metalloproteases ('zincins'), catalytic domain"/>
    <property type="match status" value="1"/>
</dbReference>
<feature type="transmembrane region" description="Helical" evidence="12">
    <location>
        <begin position="41"/>
        <end position="64"/>
    </location>
</feature>
<dbReference type="CDD" id="cd09601">
    <property type="entry name" value="M1_APN-Q_like"/>
    <property type="match status" value="1"/>
</dbReference>
<organism evidence="16 17">
    <name type="scientific">Diabrotica virgifera virgifera</name>
    <name type="common">western corn rootworm</name>
    <dbReference type="NCBI Taxonomy" id="50390"/>
    <lineage>
        <taxon>Eukaryota</taxon>
        <taxon>Metazoa</taxon>
        <taxon>Ecdysozoa</taxon>
        <taxon>Arthropoda</taxon>
        <taxon>Hexapoda</taxon>
        <taxon>Insecta</taxon>
        <taxon>Pterygota</taxon>
        <taxon>Neoptera</taxon>
        <taxon>Endopterygota</taxon>
        <taxon>Coleoptera</taxon>
        <taxon>Polyphaga</taxon>
        <taxon>Cucujiformia</taxon>
        <taxon>Chrysomeloidea</taxon>
        <taxon>Chrysomelidae</taxon>
        <taxon>Galerucinae</taxon>
        <taxon>Diabroticina</taxon>
        <taxon>Diabroticites</taxon>
        <taxon>Diabrotica</taxon>
    </lineage>
</organism>
<dbReference type="Pfam" id="PF17900">
    <property type="entry name" value="Peptidase_M1_N"/>
    <property type="match status" value="1"/>
</dbReference>
<keyword evidence="4" id="KW-0325">Glycoprotein</keyword>
<dbReference type="InterPro" id="IPR001930">
    <property type="entry name" value="Peptidase_M1"/>
</dbReference>
<keyword evidence="12" id="KW-0472">Membrane</keyword>
<evidence type="ECO:0000259" key="14">
    <source>
        <dbReference type="Pfam" id="PF11838"/>
    </source>
</evidence>